<dbReference type="HOGENOM" id="CLU_2279445_0_0_1"/>
<dbReference type="EMBL" id="KK207944">
    <property type="protein sequence ID" value="EZF47465.1"/>
    <property type="molecule type" value="Genomic_DNA"/>
</dbReference>
<protein>
    <submittedName>
        <fullName evidence="1">Uncharacterized protein</fullName>
    </submittedName>
</protein>
<gene>
    <name evidence="1" type="ORF">H103_08744</name>
</gene>
<dbReference type="Proteomes" id="UP000023758">
    <property type="component" value="Unassembled WGS sequence"/>
</dbReference>
<evidence type="ECO:0000313" key="1">
    <source>
        <dbReference type="EMBL" id="EZF47465.1"/>
    </source>
</evidence>
<organism evidence="1">
    <name type="scientific">Trichophyton rubrum CBS 288.86</name>
    <dbReference type="NCBI Taxonomy" id="1215330"/>
    <lineage>
        <taxon>Eukaryota</taxon>
        <taxon>Fungi</taxon>
        <taxon>Dikarya</taxon>
        <taxon>Ascomycota</taxon>
        <taxon>Pezizomycotina</taxon>
        <taxon>Eurotiomycetes</taxon>
        <taxon>Eurotiomycetidae</taxon>
        <taxon>Onygenales</taxon>
        <taxon>Arthrodermataceae</taxon>
        <taxon>Trichophyton</taxon>
    </lineage>
</organism>
<proteinExistence type="predicted"/>
<name>A0A022VMZ4_TRIRU</name>
<accession>A0A022VMZ4</accession>
<sequence>MPVYANIRCVFVELDRPSTALEERPLEAEQIKQKTPVELMDSDWIAKIGCLAPFPRQKSCHNYPAHRKVILSKPRLLPQDLTFNAAARPGNLSQQWMTIWVE</sequence>
<reference evidence="1" key="1">
    <citation type="submission" date="2014-02" db="EMBL/GenBank/DDBJ databases">
        <title>The Genome Sequence of Trichophyton rubrum (morphotype fischeri) CBS 288.86.</title>
        <authorList>
            <consortium name="The Broad Institute Genomics Platform"/>
            <person name="Cuomo C.A."/>
            <person name="White T.C."/>
            <person name="Graser Y."/>
            <person name="Martinez-Rossi N."/>
            <person name="Heitman J."/>
            <person name="Young S.K."/>
            <person name="Zeng Q."/>
            <person name="Gargeya S."/>
            <person name="Abouelleil A."/>
            <person name="Alvarado L."/>
            <person name="Chapman S.B."/>
            <person name="Gainer-Dewar J."/>
            <person name="Goldberg J."/>
            <person name="Griggs A."/>
            <person name="Gujja S."/>
            <person name="Hansen M."/>
            <person name="Howarth C."/>
            <person name="Imamovic A."/>
            <person name="Larimer J."/>
            <person name="Martinez D."/>
            <person name="Murphy C."/>
            <person name="Pearson M.D."/>
            <person name="Persinoti G."/>
            <person name="Poon T."/>
            <person name="Priest M."/>
            <person name="Roberts A.D."/>
            <person name="Saif S."/>
            <person name="Shea T.D."/>
            <person name="Sykes S.N."/>
            <person name="Wortman J."/>
            <person name="Nusbaum C."/>
            <person name="Birren B."/>
        </authorList>
    </citation>
    <scope>NUCLEOTIDE SEQUENCE [LARGE SCALE GENOMIC DNA]</scope>
    <source>
        <strain evidence="1">CBS 288.86</strain>
    </source>
</reference>
<dbReference type="AlphaFoldDB" id="A0A022VMZ4"/>